<comment type="caution">
    <text evidence="7">The sequence shown here is derived from an EMBL/GenBank/DDBJ whole genome shotgun (WGS) entry which is preliminary data.</text>
</comment>
<keyword evidence="1" id="KW-0805">Transcription regulation</keyword>
<name>A0ABU1I241_9MICO</name>
<evidence type="ECO:0000256" key="4">
    <source>
        <dbReference type="PROSITE-ProRule" id="PRU00335"/>
    </source>
</evidence>
<organism evidence="7 8">
    <name type="scientific">Microbacterium paludicola</name>
    <dbReference type="NCBI Taxonomy" id="300019"/>
    <lineage>
        <taxon>Bacteria</taxon>
        <taxon>Bacillati</taxon>
        <taxon>Actinomycetota</taxon>
        <taxon>Actinomycetes</taxon>
        <taxon>Micrococcales</taxon>
        <taxon>Microbacteriaceae</taxon>
        <taxon>Microbacterium</taxon>
    </lineage>
</organism>
<dbReference type="PANTHER" id="PTHR30055:SF148">
    <property type="entry name" value="TETR-FAMILY TRANSCRIPTIONAL REGULATOR"/>
    <property type="match status" value="1"/>
</dbReference>
<evidence type="ECO:0000256" key="2">
    <source>
        <dbReference type="ARBA" id="ARBA00023125"/>
    </source>
</evidence>
<keyword evidence="8" id="KW-1185">Reference proteome</keyword>
<gene>
    <name evidence="7" type="ORF">QE367_002155</name>
</gene>
<keyword evidence="3" id="KW-0804">Transcription</keyword>
<dbReference type="SUPFAM" id="SSF46689">
    <property type="entry name" value="Homeodomain-like"/>
    <property type="match status" value="1"/>
</dbReference>
<evidence type="ECO:0000256" key="5">
    <source>
        <dbReference type="SAM" id="MobiDB-lite"/>
    </source>
</evidence>
<feature type="DNA-binding region" description="H-T-H motif" evidence="4">
    <location>
        <begin position="56"/>
        <end position="75"/>
    </location>
</feature>
<dbReference type="InterPro" id="IPR001647">
    <property type="entry name" value="HTH_TetR"/>
</dbReference>
<dbReference type="InterPro" id="IPR036271">
    <property type="entry name" value="Tet_transcr_reg_TetR-rel_C_sf"/>
</dbReference>
<feature type="compositionally biased region" description="Basic and acidic residues" evidence="5">
    <location>
        <begin position="19"/>
        <end position="34"/>
    </location>
</feature>
<dbReference type="InterPro" id="IPR050109">
    <property type="entry name" value="HTH-type_TetR-like_transc_reg"/>
</dbReference>
<dbReference type="InterPro" id="IPR011075">
    <property type="entry name" value="TetR_C"/>
</dbReference>
<proteinExistence type="predicted"/>
<feature type="domain" description="HTH tetR-type" evidence="6">
    <location>
        <begin position="33"/>
        <end position="93"/>
    </location>
</feature>
<dbReference type="Gene3D" id="1.10.357.10">
    <property type="entry name" value="Tetracycline Repressor, domain 2"/>
    <property type="match status" value="1"/>
</dbReference>
<keyword evidence="2 4" id="KW-0238">DNA-binding</keyword>
<dbReference type="InterPro" id="IPR009057">
    <property type="entry name" value="Homeodomain-like_sf"/>
</dbReference>
<evidence type="ECO:0000259" key="6">
    <source>
        <dbReference type="PROSITE" id="PS50977"/>
    </source>
</evidence>
<reference evidence="7 8" key="1">
    <citation type="submission" date="2023-08" db="EMBL/GenBank/DDBJ databases">
        <title>Functional and genomic diversity of the sorghum phyllosphere microbiome.</title>
        <authorList>
            <person name="Shade A."/>
        </authorList>
    </citation>
    <scope>NUCLEOTIDE SEQUENCE [LARGE SCALE GENOMIC DNA]</scope>
    <source>
        <strain evidence="7 8">SORGH_AS_0919</strain>
    </source>
</reference>
<evidence type="ECO:0000256" key="3">
    <source>
        <dbReference type="ARBA" id="ARBA00023163"/>
    </source>
</evidence>
<sequence>MLEHNINDYRVTVAPSASDARDARPSRGRPRDPRIDEAIRRATLEVLAERGYSGLTLEDVAARAGTNTPALRRRWRSRQHLIVSALLDRLGAAPTPDTGCTRCDLIEGIGSLSPSFDAEMGRSVLPALVADLAHDPELETQFFDRLFHPRRASSEAALRRGIERGDIRPDVDIPLILDMLAAPVYYRMLFGHLPVTPTLAEEVVAVVMDGIAISTGAENHAHS</sequence>
<feature type="region of interest" description="Disordered" evidence="5">
    <location>
        <begin position="13"/>
        <end position="34"/>
    </location>
</feature>
<dbReference type="PANTHER" id="PTHR30055">
    <property type="entry name" value="HTH-TYPE TRANSCRIPTIONAL REGULATOR RUTR"/>
    <property type="match status" value="1"/>
</dbReference>
<evidence type="ECO:0000313" key="8">
    <source>
        <dbReference type="Proteomes" id="UP001260188"/>
    </source>
</evidence>
<evidence type="ECO:0000256" key="1">
    <source>
        <dbReference type="ARBA" id="ARBA00023015"/>
    </source>
</evidence>
<dbReference type="Pfam" id="PF00440">
    <property type="entry name" value="TetR_N"/>
    <property type="match status" value="1"/>
</dbReference>
<dbReference type="EMBL" id="JAVIZA010000001">
    <property type="protein sequence ID" value="MDR6167951.1"/>
    <property type="molecule type" value="Genomic_DNA"/>
</dbReference>
<evidence type="ECO:0000313" key="7">
    <source>
        <dbReference type="EMBL" id="MDR6167951.1"/>
    </source>
</evidence>
<accession>A0ABU1I241</accession>
<dbReference type="PROSITE" id="PS50977">
    <property type="entry name" value="HTH_TETR_2"/>
    <property type="match status" value="1"/>
</dbReference>
<dbReference type="Gene3D" id="1.10.10.60">
    <property type="entry name" value="Homeodomain-like"/>
    <property type="match status" value="1"/>
</dbReference>
<dbReference type="Pfam" id="PF16859">
    <property type="entry name" value="TetR_C_11"/>
    <property type="match status" value="1"/>
</dbReference>
<protein>
    <submittedName>
        <fullName evidence="7">AcrR family transcriptional regulator</fullName>
    </submittedName>
</protein>
<dbReference type="SUPFAM" id="SSF48498">
    <property type="entry name" value="Tetracyclin repressor-like, C-terminal domain"/>
    <property type="match status" value="1"/>
</dbReference>
<dbReference type="Proteomes" id="UP001260188">
    <property type="component" value="Unassembled WGS sequence"/>
</dbReference>